<accession>A0A2U9CEK6</accession>
<dbReference type="EMBL" id="CP026257">
    <property type="protein sequence ID" value="AWP14643.1"/>
    <property type="molecule type" value="Genomic_DNA"/>
</dbReference>
<protein>
    <submittedName>
        <fullName evidence="1">Uncharacterized protein</fullName>
    </submittedName>
</protein>
<name>A0A2U9CEK6_SCOMX</name>
<dbReference type="AlphaFoldDB" id="A0A2U9CEK6"/>
<reference evidence="1 2" key="1">
    <citation type="submission" date="2017-12" db="EMBL/GenBank/DDBJ databases">
        <title>Integrating genomic resources of turbot (Scophthalmus maximus) in depth evaluation of genetic and physical mapping variation across individuals.</title>
        <authorList>
            <person name="Martinez P."/>
        </authorList>
    </citation>
    <scope>NUCLEOTIDE SEQUENCE [LARGE SCALE GENOMIC DNA]</scope>
</reference>
<gene>
    <name evidence="1" type="ORF">SMAX5B_017766</name>
</gene>
<organism evidence="1 2">
    <name type="scientific">Scophthalmus maximus</name>
    <name type="common">Turbot</name>
    <name type="synonym">Psetta maxima</name>
    <dbReference type="NCBI Taxonomy" id="52904"/>
    <lineage>
        <taxon>Eukaryota</taxon>
        <taxon>Metazoa</taxon>
        <taxon>Chordata</taxon>
        <taxon>Craniata</taxon>
        <taxon>Vertebrata</taxon>
        <taxon>Euteleostomi</taxon>
        <taxon>Actinopterygii</taxon>
        <taxon>Neopterygii</taxon>
        <taxon>Teleostei</taxon>
        <taxon>Neoteleostei</taxon>
        <taxon>Acanthomorphata</taxon>
        <taxon>Carangaria</taxon>
        <taxon>Pleuronectiformes</taxon>
        <taxon>Pleuronectoidei</taxon>
        <taxon>Scophthalmidae</taxon>
        <taxon>Scophthalmus</taxon>
    </lineage>
</organism>
<sequence>MATVKRRDVDGEVELLPTGSVSDALPSPLVAGSRLMRTNQKRERDAVGCRRPLVSLKLVLVSLSVTVDKRTHTVPRS</sequence>
<proteinExistence type="predicted"/>
<dbReference type="Proteomes" id="UP000246464">
    <property type="component" value="Chromosome 15"/>
</dbReference>
<evidence type="ECO:0000313" key="1">
    <source>
        <dbReference type="EMBL" id="AWP14643.1"/>
    </source>
</evidence>
<evidence type="ECO:0000313" key="2">
    <source>
        <dbReference type="Proteomes" id="UP000246464"/>
    </source>
</evidence>
<keyword evidence="2" id="KW-1185">Reference proteome</keyword>